<proteinExistence type="inferred from homology"/>
<keyword evidence="2" id="KW-1133">Transmembrane helix</keyword>
<comment type="similarity">
    <text evidence="1">Belongs to the UPF0749 family.</text>
</comment>
<name>A0ABZ0RXM5_9BACI</name>
<evidence type="ECO:0000313" key="3">
    <source>
        <dbReference type="EMBL" id="WPK12041.1"/>
    </source>
</evidence>
<dbReference type="EMBL" id="CP137624">
    <property type="protein sequence ID" value="WPK12041.1"/>
    <property type="molecule type" value="Genomic_DNA"/>
</dbReference>
<keyword evidence="2" id="KW-0812">Transmembrane</keyword>
<keyword evidence="2" id="KW-0472">Membrane</keyword>
<protein>
    <submittedName>
        <fullName evidence="3">DUF881 domain-containing protein</fullName>
    </submittedName>
</protein>
<dbReference type="InterPro" id="IPR010273">
    <property type="entry name" value="DUF881"/>
</dbReference>
<dbReference type="PANTHER" id="PTHR37313:SF2">
    <property type="entry name" value="UPF0749 PROTEIN YLXX"/>
    <property type="match status" value="1"/>
</dbReference>
<evidence type="ECO:0000313" key="4">
    <source>
        <dbReference type="Proteomes" id="UP001322664"/>
    </source>
</evidence>
<dbReference type="Gene3D" id="3.30.70.1880">
    <property type="entry name" value="Protein of unknown function DUF881"/>
    <property type="match status" value="1"/>
</dbReference>
<evidence type="ECO:0000256" key="2">
    <source>
        <dbReference type="SAM" id="Phobius"/>
    </source>
</evidence>
<dbReference type="Pfam" id="PF05949">
    <property type="entry name" value="DUF881"/>
    <property type="match status" value="1"/>
</dbReference>
<dbReference type="Proteomes" id="UP001322664">
    <property type="component" value="Chromosome"/>
</dbReference>
<gene>
    <name evidence="3" type="ORF">R6U77_19460</name>
</gene>
<organism evidence="3 4">
    <name type="scientific">Lysinibacillus louembei</name>
    <dbReference type="NCBI Taxonomy" id="1470088"/>
    <lineage>
        <taxon>Bacteria</taxon>
        <taxon>Bacillati</taxon>
        <taxon>Bacillota</taxon>
        <taxon>Bacilli</taxon>
        <taxon>Bacillales</taxon>
        <taxon>Bacillaceae</taxon>
        <taxon>Lysinibacillus</taxon>
    </lineage>
</organism>
<dbReference type="PANTHER" id="PTHR37313">
    <property type="entry name" value="UPF0749 PROTEIN RV1825"/>
    <property type="match status" value="1"/>
</dbReference>
<sequence>MKKNKSLHITLISFVIGFMLAVQYNTMQNPEERDTRDIWEIRQALSEEKKRHSELLTNIQAMNEVVSKYEDVNSSNPELVLQETVLDLHRQIGLAPVTGPGLTLTIKPAKELIEYGYEIEAISPELLFRLVNDIYRNGGQYVEIDGQRLLYTSAIRDINGATTINSVPISKTDVEVKIIMPSKELAQKLYNYLLSSSLMDEFYIDNLELVVGDVKSFIQIKNIATQITKSYLSEATKGD</sequence>
<keyword evidence="4" id="KW-1185">Reference proteome</keyword>
<evidence type="ECO:0000256" key="1">
    <source>
        <dbReference type="ARBA" id="ARBA00009108"/>
    </source>
</evidence>
<accession>A0ABZ0RXM5</accession>
<dbReference type="RefSeq" id="WP_319836876.1">
    <property type="nucleotide sequence ID" value="NZ_CP137624.1"/>
</dbReference>
<reference evidence="3 4" key="1">
    <citation type="submission" date="2023-09" db="EMBL/GenBank/DDBJ databases">
        <authorList>
            <person name="Page C.A."/>
            <person name="Perez-Diaz I.M."/>
        </authorList>
    </citation>
    <scope>NUCLEOTIDE SEQUENCE [LARGE SCALE GENOMIC DNA]</scope>
    <source>
        <strain evidence="3 4">Ll15</strain>
    </source>
</reference>
<feature type="transmembrane region" description="Helical" evidence="2">
    <location>
        <begin position="7"/>
        <end position="24"/>
    </location>
</feature>